<sequence length="78" mass="8557">MPPATPSQMVFRKPSVIKKKPRLPQSNPDFSPLHQDFSGVPMIPPNSSPLFDSWVSEFQANPEAPSPIGDFSLQSPVP</sequence>
<dbReference type="Proteomes" id="UP001479436">
    <property type="component" value="Unassembled WGS sequence"/>
</dbReference>
<comment type="caution">
    <text evidence="2">The sequence shown here is derived from an EMBL/GenBank/DDBJ whole genome shotgun (WGS) entry which is preliminary data.</text>
</comment>
<gene>
    <name evidence="2" type="ORF">K7432_008414</name>
</gene>
<feature type="region of interest" description="Disordered" evidence="1">
    <location>
        <begin position="1"/>
        <end position="44"/>
    </location>
</feature>
<proteinExistence type="predicted"/>
<reference evidence="2 3" key="1">
    <citation type="submission" date="2023-04" db="EMBL/GenBank/DDBJ databases">
        <title>Genome of Basidiobolus ranarum AG-B5.</title>
        <authorList>
            <person name="Stajich J.E."/>
            <person name="Carter-House D."/>
            <person name="Gryganskyi A."/>
        </authorList>
    </citation>
    <scope>NUCLEOTIDE SEQUENCE [LARGE SCALE GENOMIC DNA]</scope>
    <source>
        <strain evidence="2 3">AG-B5</strain>
    </source>
</reference>
<keyword evidence="3" id="KW-1185">Reference proteome</keyword>
<evidence type="ECO:0000256" key="1">
    <source>
        <dbReference type="SAM" id="MobiDB-lite"/>
    </source>
</evidence>
<evidence type="ECO:0000313" key="3">
    <source>
        <dbReference type="Proteomes" id="UP001479436"/>
    </source>
</evidence>
<protein>
    <submittedName>
        <fullName evidence="2">Uncharacterized protein</fullName>
    </submittedName>
</protein>
<name>A0ABR2VZH9_9FUNG</name>
<organism evidence="2 3">
    <name type="scientific">Basidiobolus ranarum</name>
    <dbReference type="NCBI Taxonomy" id="34480"/>
    <lineage>
        <taxon>Eukaryota</taxon>
        <taxon>Fungi</taxon>
        <taxon>Fungi incertae sedis</taxon>
        <taxon>Zoopagomycota</taxon>
        <taxon>Entomophthoromycotina</taxon>
        <taxon>Basidiobolomycetes</taxon>
        <taxon>Basidiobolales</taxon>
        <taxon>Basidiobolaceae</taxon>
        <taxon>Basidiobolus</taxon>
    </lineage>
</organism>
<evidence type="ECO:0000313" key="2">
    <source>
        <dbReference type="EMBL" id="KAK9710463.1"/>
    </source>
</evidence>
<dbReference type="EMBL" id="JASJQH010007341">
    <property type="protein sequence ID" value="KAK9710463.1"/>
    <property type="molecule type" value="Genomic_DNA"/>
</dbReference>
<accession>A0ABR2VZH9</accession>